<dbReference type="Proteomes" id="UP001201163">
    <property type="component" value="Unassembled WGS sequence"/>
</dbReference>
<sequence length="257" mass="28944">MTNAFDNADQPKLLLDAYSGLNHWAVRHTYHRITFGSTTKSFGDQTHYKKVQIPADDSNVLLNNGLSFKLYDRKTKSWAARPFLGSTITNFCTPPIPASSPYSKIHSFVCGTRHTSNEVISGQADCPPELTPHEYLAFAGLRSGPRLQWLDIVRELPLPSLSFCRDEVHTLITQAAWHLGPLSDGVREWHTDLGISSFGWTLLHELEGLLGRIEANWLEEVTIRTIALITSRLLSSTGDPNIRQRAYELLQWAWSVC</sequence>
<evidence type="ECO:0000313" key="2">
    <source>
        <dbReference type="Proteomes" id="UP001201163"/>
    </source>
</evidence>
<name>A0AAD4LIU3_9AGAM</name>
<dbReference type="EMBL" id="JAKELL010000020">
    <property type="protein sequence ID" value="KAH8992975.1"/>
    <property type="molecule type" value="Genomic_DNA"/>
</dbReference>
<gene>
    <name evidence="1" type="ORF">EDB92DRAFT_2086709</name>
</gene>
<comment type="caution">
    <text evidence="1">The sequence shown here is derived from an EMBL/GenBank/DDBJ whole genome shotgun (WGS) entry which is preliminary data.</text>
</comment>
<organism evidence="1 2">
    <name type="scientific">Lactarius akahatsu</name>
    <dbReference type="NCBI Taxonomy" id="416441"/>
    <lineage>
        <taxon>Eukaryota</taxon>
        <taxon>Fungi</taxon>
        <taxon>Dikarya</taxon>
        <taxon>Basidiomycota</taxon>
        <taxon>Agaricomycotina</taxon>
        <taxon>Agaricomycetes</taxon>
        <taxon>Russulales</taxon>
        <taxon>Russulaceae</taxon>
        <taxon>Lactarius</taxon>
    </lineage>
</organism>
<evidence type="ECO:0000313" key="1">
    <source>
        <dbReference type="EMBL" id="KAH8992975.1"/>
    </source>
</evidence>
<keyword evidence="2" id="KW-1185">Reference proteome</keyword>
<reference evidence="1" key="1">
    <citation type="submission" date="2022-01" db="EMBL/GenBank/DDBJ databases">
        <title>Comparative genomics reveals a dynamic genome evolution in the ectomycorrhizal milk-cap (Lactarius) mushrooms.</title>
        <authorList>
            <consortium name="DOE Joint Genome Institute"/>
            <person name="Lebreton A."/>
            <person name="Tang N."/>
            <person name="Kuo A."/>
            <person name="LaButti K."/>
            <person name="Drula E."/>
            <person name="Barry K."/>
            <person name="Clum A."/>
            <person name="Lipzen A."/>
            <person name="Mousain D."/>
            <person name="Ng V."/>
            <person name="Wang R."/>
            <person name="Wang X."/>
            <person name="Dai Y."/>
            <person name="Henrissat B."/>
            <person name="Grigoriev I.V."/>
            <person name="Guerin-Laguette A."/>
            <person name="Yu F."/>
            <person name="Martin F.M."/>
        </authorList>
    </citation>
    <scope>NUCLEOTIDE SEQUENCE</scope>
    <source>
        <strain evidence="1">QP</strain>
    </source>
</reference>
<dbReference type="AlphaFoldDB" id="A0AAD4LIU3"/>
<accession>A0AAD4LIU3</accession>
<proteinExistence type="predicted"/>
<protein>
    <submittedName>
        <fullName evidence="1">Uncharacterized protein</fullName>
    </submittedName>
</protein>